<dbReference type="Proteomes" id="UP001152747">
    <property type="component" value="Unassembled WGS sequence"/>
</dbReference>
<proteinExistence type="predicted"/>
<dbReference type="AlphaFoldDB" id="A0A9P1IRP9"/>
<protein>
    <submittedName>
        <fullName evidence="1">Uncharacterized protein</fullName>
    </submittedName>
</protein>
<dbReference type="OrthoDB" id="5844431at2759"/>
<comment type="caution">
    <text evidence="1">The sequence shown here is derived from an EMBL/GenBank/DDBJ whole genome shotgun (WGS) entry which is preliminary data.</text>
</comment>
<name>A0A9P1IRP9_9PELO</name>
<gene>
    <name evidence="1" type="ORF">CAMP_LOCUS12553</name>
</gene>
<evidence type="ECO:0000313" key="2">
    <source>
        <dbReference type="Proteomes" id="UP001152747"/>
    </source>
</evidence>
<accession>A0A9P1IRP9</accession>
<reference evidence="1" key="1">
    <citation type="submission" date="2022-11" db="EMBL/GenBank/DDBJ databases">
        <authorList>
            <person name="Kikuchi T."/>
        </authorList>
    </citation>
    <scope>NUCLEOTIDE SEQUENCE</scope>
    <source>
        <strain evidence="1">PS1010</strain>
    </source>
</reference>
<sequence>MPNVDAYRADIPSLLGVGRKKTAKLPKNLLFSKKIWNSAQPKPLKINENLENSEISSPNSYLVGVLPTPSAQKSILDSLLQHAILHHSNLDRDTIFQYSSANFLTFLHCSVLAQILAANSNFPEFSRKFHFLSHNHRRNSAIFNKFFDLKIIEDDFDTGYSTRSFHPELPTPKKLTHEKKLNELKLFNHLQYPVRIAPQKSIKIAEKWPEIEDFPAFAYFFDLIGKHPNAKSALTVIQSIFPETCLKLAENPILELKIGEIADLDLELIFAQVKSELVEMAGFLAFCQNLKIKRAV</sequence>
<evidence type="ECO:0000313" key="1">
    <source>
        <dbReference type="EMBL" id="CAI5449916.1"/>
    </source>
</evidence>
<keyword evidence="2" id="KW-1185">Reference proteome</keyword>
<dbReference type="EMBL" id="CANHGI010000005">
    <property type="protein sequence ID" value="CAI5449916.1"/>
    <property type="molecule type" value="Genomic_DNA"/>
</dbReference>
<organism evidence="1 2">
    <name type="scientific">Caenorhabditis angaria</name>
    <dbReference type="NCBI Taxonomy" id="860376"/>
    <lineage>
        <taxon>Eukaryota</taxon>
        <taxon>Metazoa</taxon>
        <taxon>Ecdysozoa</taxon>
        <taxon>Nematoda</taxon>
        <taxon>Chromadorea</taxon>
        <taxon>Rhabditida</taxon>
        <taxon>Rhabditina</taxon>
        <taxon>Rhabditomorpha</taxon>
        <taxon>Rhabditoidea</taxon>
        <taxon>Rhabditidae</taxon>
        <taxon>Peloderinae</taxon>
        <taxon>Caenorhabditis</taxon>
    </lineage>
</organism>